<protein>
    <submittedName>
        <fullName evidence="2">Diguanylate cyclase</fullName>
    </submittedName>
</protein>
<dbReference type="PROSITE" id="PS50887">
    <property type="entry name" value="GGDEF"/>
    <property type="match status" value="1"/>
</dbReference>
<dbReference type="SUPFAM" id="SSF55073">
    <property type="entry name" value="Nucleotide cyclase"/>
    <property type="match status" value="1"/>
</dbReference>
<dbReference type="AlphaFoldDB" id="A0A4Z0VVQ5"/>
<feature type="non-terminal residue" evidence="2">
    <location>
        <position position="216"/>
    </location>
</feature>
<dbReference type="EMBL" id="SRME01000018">
    <property type="protein sequence ID" value="TGG85789.1"/>
    <property type="molecule type" value="Genomic_DNA"/>
</dbReference>
<evidence type="ECO:0000259" key="1">
    <source>
        <dbReference type="PROSITE" id="PS50887"/>
    </source>
</evidence>
<proteinExistence type="predicted"/>
<dbReference type="InterPro" id="IPR000160">
    <property type="entry name" value="GGDEF_dom"/>
</dbReference>
<dbReference type="Pfam" id="PF00990">
    <property type="entry name" value="GGDEF"/>
    <property type="match status" value="1"/>
</dbReference>
<dbReference type="InterPro" id="IPR029787">
    <property type="entry name" value="Nucleotide_cyclase"/>
</dbReference>
<dbReference type="OrthoDB" id="2157599at2"/>
<dbReference type="Gene3D" id="3.30.70.270">
    <property type="match status" value="1"/>
</dbReference>
<name>A0A4Z0VVQ5_9BACT</name>
<dbReference type="InterPro" id="IPR043128">
    <property type="entry name" value="Rev_trsase/Diguanyl_cyclase"/>
</dbReference>
<evidence type="ECO:0000313" key="3">
    <source>
        <dbReference type="Proteomes" id="UP000297288"/>
    </source>
</evidence>
<reference evidence="2 3" key="1">
    <citation type="submission" date="2019-04" db="EMBL/GenBank/DDBJ databases">
        <title>Draft genome sequence data and analysis of a Fermenting Bacterium, Geotoga petraea strain HO-Geo1, isolated from heavy-oil petroleum reservoir in Russia.</title>
        <authorList>
            <person name="Grouzdev D.S."/>
            <person name="Semenova E.M."/>
            <person name="Sokolova D.S."/>
            <person name="Tourova T.P."/>
            <person name="Poltaraus A.B."/>
            <person name="Nazina T.N."/>
        </authorList>
    </citation>
    <scope>NUCLEOTIDE SEQUENCE [LARGE SCALE GENOMIC DNA]</scope>
    <source>
        <strain evidence="2 3">HO-Geo1</strain>
    </source>
</reference>
<accession>A0A4Z0VVQ5</accession>
<feature type="domain" description="GGDEF" evidence="1">
    <location>
        <begin position="123"/>
        <end position="216"/>
    </location>
</feature>
<gene>
    <name evidence="2" type="ORF">E4650_10265</name>
</gene>
<organism evidence="2 3">
    <name type="scientific">Geotoga petraea</name>
    <dbReference type="NCBI Taxonomy" id="28234"/>
    <lineage>
        <taxon>Bacteria</taxon>
        <taxon>Thermotogati</taxon>
        <taxon>Thermotogota</taxon>
        <taxon>Thermotogae</taxon>
        <taxon>Petrotogales</taxon>
        <taxon>Petrotogaceae</taxon>
        <taxon>Geotoga</taxon>
    </lineage>
</organism>
<comment type="caution">
    <text evidence="2">The sequence shown here is derived from an EMBL/GenBank/DDBJ whole genome shotgun (WGS) entry which is preliminary data.</text>
</comment>
<dbReference type="Proteomes" id="UP000297288">
    <property type="component" value="Unassembled WGS sequence"/>
</dbReference>
<sequence>MMKPIYSCYLNTDHKIKPLITEILKENNISIEKKDIFNADFAISDEELNYSFPHIVLKESIKDINSSILFKYDGIGFILSTFDKNLIRISIQNALYFVTARGSKGAFKQRIRNELDKINRNGSSFSLAQISIMDFYKFKNYLSNIEIDDTVKEILKMIKVSTRKTDEVMKISRKEFGIILPNTELRNAEIACERIKRRVSKIKNINFDVNLAFGIT</sequence>
<evidence type="ECO:0000313" key="2">
    <source>
        <dbReference type="EMBL" id="TGG85789.1"/>
    </source>
</evidence>